<evidence type="ECO:0000313" key="3">
    <source>
        <dbReference type="EMBL" id="KAF5340701.1"/>
    </source>
</evidence>
<dbReference type="CDD" id="cd22191">
    <property type="entry name" value="DPBB_RlpA_EXP_N-like"/>
    <property type="match status" value="1"/>
</dbReference>
<feature type="chain" id="PRO_5034626273" description="RlpA-like protein double-psi beta-barrel domain-containing protein" evidence="2">
    <location>
        <begin position="25"/>
        <end position="145"/>
    </location>
</feature>
<dbReference type="AlphaFoldDB" id="A0A8H5CFB5"/>
<reference evidence="3 4" key="1">
    <citation type="journal article" date="2020" name="ISME J.">
        <title>Uncovering the hidden diversity of litter-decomposition mechanisms in mushroom-forming fungi.</title>
        <authorList>
            <person name="Floudas D."/>
            <person name="Bentzer J."/>
            <person name="Ahren D."/>
            <person name="Johansson T."/>
            <person name="Persson P."/>
            <person name="Tunlid A."/>
        </authorList>
    </citation>
    <scope>NUCLEOTIDE SEQUENCE [LARGE SCALE GENOMIC DNA]</scope>
    <source>
        <strain evidence="3 4">CBS 175.51</strain>
    </source>
</reference>
<keyword evidence="1 2" id="KW-0732">Signal</keyword>
<accession>A0A8H5CFB5</accession>
<dbReference type="InterPro" id="IPR051477">
    <property type="entry name" value="Expansin_CellWall"/>
</dbReference>
<dbReference type="PANTHER" id="PTHR31836:SF25">
    <property type="entry name" value="RLPA-LIKE PROTEIN DOUBLE-PSI BETA-BARREL DOMAIN-CONTAINING PROTEIN"/>
    <property type="match status" value="1"/>
</dbReference>
<evidence type="ECO:0000313" key="4">
    <source>
        <dbReference type="Proteomes" id="UP000541558"/>
    </source>
</evidence>
<gene>
    <name evidence="3" type="ORF">D9611_007417</name>
</gene>
<comment type="caution">
    <text evidence="3">The sequence shown here is derived from an EMBL/GenBank/DDBJ whole genome shotgun (WGS) entry which is preliminary data.</text>
</comment>
<dbReference type="Proteomes" id="UP000541558">
    <property type="component" value="Unassembled WGS sequence"/>
</dbReference>
<evidence type="ECO:0008006" key="5">
    <source>
        <dbReference type="Google" id="ProtNLM"/>
    </source>
</evidence>
<dbReference type="OrthoDB" id="406505at2759"/>
<organism evidence="3 4">
    <name type="scientific">Ephemerocybe angulata</name>
    <dbReference type="NCBI Taxonomy" id="980116"/>
    <lineage>
        <taxon>Eukaryota</taxon>
        <taxon>Fungi</taxon>
        <taxon>Dikarya</taxon>
        <taxon>Basidiomycota</taxon>
        <taxon>Agaricomycotina</taxon>
        <taxon>Agaricomycetes</taxon>
        <taxon>Agaricomycetidae</taxon>
        <taxon>Agaricales</taxon>
        <taxon>Agaricineae</taxon>
        <taxon>Psathyrellaceae</taxon>
        <taxon>Ephemerocybe</taxon>
    </lineage>
</organism>
<keyword evidence="4" id="KW-1185">Reference proteome</keyword>
<dbReference type="Gene3D" id="2.40.40.10">
    <property type="entry name" value="RlpA-like domain"/>
    <property type="match status" value="1"/>
</dbReference>
<protein>
    <recommendedName>
        <fullName evidence="5">RlpA-like protein double-psi beta-barrel domain-containing protein</fullName>
    </recommendedName>
</protein>
<name>A0A8H5CFB5_9AGAR</name>
<evidence type="ECO:0000256" key="2">
    <source>
        <dbReference type="SAM" id="SignalP"/>
    </source>
</evidence>
<dbReference type="PANTHER" id="PTHR31836">
    <property type="match status" value="1"/>
</dbReference>
<dbReference type="EMBL" id="JAACJK010000003">
    <property type="protein sequence ID" value="KAF5340701.1"/>
    <property type="molecule type" value="Genomic_DNA"/>
</dbReference>
<feature type="signal peptide" evidence="2">
    <location>
        <begin position="1"/>
        <end position="24"/>
    </location>
</feature>
<evidence type="ECO:0000256" key="1">
    <source>
        <dbReference type="ARBA" id="ARBA00022729"/>
    </source>
</evidence>
<dbReference type="InterPro" id="IPR036908">
    <property type="entry name" value="RlpA-like_sf"/>
</dbReference>
<dbReference type="SUPFAM" id="SSF50685">
    <property type="entry name" value="Barwin-like endoglucanases"/>
    <property type="match status" value="1"/>
</dbReference>
<sequence>MSSRTLSAFYWLCLFATLFMSISASPVPSNSTEPRELEKRVTRTGRATWFNVGLGNCGKTSKDSDPVVAMSKAFYDRNGGSNCGQWVEIINTANGKKAYGQLLDSCPGCKESELDISPSLFKKFAPLDNGIFTAQWHFMAKGWSP</sequence>
<proteinExistence type="predicted"/>